<keyword evidence="2" id="KW-1185">Reference proteome</keyword>
<gene>
    <name evidence="1" type="ORF">ACFQGP_03340</name>
</gene>
<sequence length="278" mass="31865">MNLLKIQILDKTEQVKQGKNDYEDFQRPLENSGADFCYIATQDFQYADQDIIRVTTDQPNQYLMVKLDETLDTTLVYLPANQWDYQIDLSQNAFDARPDKAFSSKRHYLSVRRATATERKSYRNLALNLHDQKEFTGAYPHASANVETRNDATFFACNAIDGVLASNMHGEYPYQSWGINQQTDAALTIDFGRPVMLDQAALVLRADFPHDSYWPQVTLHFSDDSEEVVQLEKSGEPQYFQFKKRTVTQVTVLNLQKAADESPFPALDEVEFYGVNAE</sequence>
<evidence type="ECO:0000313" key="2">
    <source>
        <dbReference type="Proteomes" id="UP001596289"/>
    </source>
</evidence>
<proteinExistence type="predicted"/>
<dbReference type="SUPFAM" id="SSF49785">
    <property type="entry name" value="Galactose-binding domain-like"/>
    <property type="match status" value="1"/>
</dbReference>
<dbReference type="Gene3D" id="2.60.120.260">
    <property type="entry name" value="Galactose-binding domain-like"/>
    <property type="match status" value="1"/>
</dbReference>
<dbReference type="Proteomes" id="UP001596289">
    <property type="component" value="Unassembled WGS sequence"/>
</dbReference>
<name>A0ABW1RDM4_9LACO</name>
<comment type="caution">
    <text evidence="1">The sequence shown here is derived from an EMBL/GenBank/DDBJ whole genome shotgun (WGS) entry which is preliminary data.</text>
</comment>
<protein>
    <recommendedName>
        <fullName evidence="3">Carbohydrate-binding protein</fullName>
    </recommendedName>
</protein>
<evidence type="ECO:0000313" key="1">
    <source>
        <dbReference type="EMBL" id="MFC6169612.1"/>
    </source>
</evidence>
<dbReference type="RefSeq" id="WP_125551411.1">
    <property type="nucleotide sequence ID" value="NZ_JBHSSL010000020.1"/>
</dbReference>
<organism evidence="1 2">
    <name type="scientific">Loigolactobacillus jiayinensis</name>
    <dbReference type="NCBI Taxonomy" id="2486016"/>
    <lineage>
        <taxon>Bacteria</taxon>
        <taxon>Bacillati</taxon>
        <taxon>Bacillota</taxon>
        <taxon>Bacilli</taxon>
        <taxon>Lactobacillales</taxon>
        <taxon>Lactobacillaceae</taxon>
        <taxon>Loigolactobacillus</taxon>
    </lineage>
</organism>
<dbReference type="EMBL" id="JBHSSL010000020">
    <property type="protein sequence ID" value="MFC6169612.1"/>
    <property type="molecule type" value="Genomic_DNA"/>
</dbReference>
<evidence type="ECO:0008006" key="3">
    <source>
        <dbReference type="Google" id="ProtNLM"/>
    </source>
</evidence>
<dbReference type="InterPro" id="IPR008979">
    <property type="entry name" value="Galactose-bd-like_sf"/>
</dbReference>
<accession>A0ABW1RDM4</accession>
<reference evidence="2" key="1">
    <citation type="journal article" date="2019" name="Int. J. Syst. Evol. Microbiol.">
        <title>The Global Catalogue of Microorganisms (GCM) 10K type strain sequencing project: providing services to taxonomists for standard genome sequencing and annotation.</title>
        <authorList>
            <consortium name="The Broad Institute Genomics Platform"/>
            <consortium name="The Broad Institute Genome Sequencing Center for Infectious Disease"/>
            <person name="Wu L."/>
            <person name="Ma J."/>
        </authorList>
    </citation>
    <scope>NUCLEOTIDE SEQUENCE [LARGE SCALE GENOMIC DNA]</scope>
    <source>
        <strain evidence="2">CCM 8904</strain>
    </source>
</reference>